<dbReference type="Gene3D" id="3.30.565.10">
    <property type="entry name" value="Histidine kinase-like ATPase, C-terminal domain"/>
    <property type="match status" value="1"/>
</dbReference>
<dbReference type="FunFam" id="3.40.50.2300:FF:000323">
    <property type="entry name" value="Hybrid sensor histidine kinase/response regulator"/>
    <property type="match status" value="1"/>
</dbReference>
<evidence type="ECO:0000256" key="6">
    <source>
        <dbReference type="SAM" id="Phobius"/>
    </source>
</evidence>
<dbReference type="GO" id="GO:0005524">
    <property type="term" value="F:ATP binding"/>
    <property type="evidence" value="ECO:0007669"/>
    <property type="project" value="UniProtKB-KW"/>
</dbReference>
<dbReference type="SUPFAM" id="SSF55874">
    <property type="entry name" value="ATPase domain of HSP90 chaperone/DNA topoisomerase II/histidine kinase"/>
    <property type="match status" value="1"/>
</dbReference>
<feature type="modified residue" description="4-aspartylphosphate" evidence="5">
    <location>
        <position position="1151"/>
    </location>
</feature>
<dbReference type="PRINTS" id="PR00344">
    <property type="entry name" value="BCTRLSENSOR"/>
</dbReference>
<dbReference type="EC" id="2.7.13.3" evidence="2"/>
<dbReference type="InterPro" id="IPR036890">
    <property type="entry name" value="HATPase_C_sf"/>
</dbReference>
<dbReference type="InterPro" id="IPR005467">
    <property type="entry name" value="His_kinase_dom"/>
</dbReference>
<dbReference type="Gene3D" id="2.60.40.10">
    <property type="entry name" value="Immunoglobulins"/>
    <property type="match status" value="1"/>
</dbReference>
<dbReference type="FunFam" id="1.10.287.130:FF:000028">
    <property type="entry name" value="Hybrid signal transduction histidine kinase"/>
    <property type="match status" value="1"/>
</dbReference>
<dbReference type="CDD" id="cd00082">
    <property type="entry name" value="HisKA"/>
    <property type="match status" value="1"/>
</dbReference>
<dbReference type="Gene3D" id="1.10.287.130">
    <property type="match status" value="1"/>
</dbReference>
<accession>A0AAU0BDN7</accession>
<evidence type="ECO:0000256" key="5">
    <source>
        <dbReference type="PROSITE-ProRule" id="PRU00169"/>
    </source>
</evidence>
<dbReference type="Pfam" id="PF00512">
    <property type="entry name" value="HisKA"/>
    <property type="match status" value="1"/>
</dbReference>
<evidence type="ECO:0000259" key="8">
    <source>
        <dbReference type="PROSITE" id="PS50110"/>
    </source>
</evidence>
<feature type="domain" description="Response regulatory" evidence="8">
    <location>
        <begin position="1102"/>
        <end position="1216"/>
    </location>
</feature>
<evidence type="ECO:0000256" key="1">
    <source>
        <dbReference type="ARBA" id="ARBA00000085"/>
    </source>
</evidence>
<dbReference type="InterPro" id="IPR004358">
    <property type="entry name" value="Sig_transdc_His_kin-like_C"/>
</dbReference>
<dbReference type="SUPFAM" id="SSF63829">
    <property type="entry name" value="Calcium-dependent phosphotriesterase"/>
    <property type="match status" value="4"/>
</dbReference>
<dbReference type="SMART" id="SM00387">
    <property type="entry name" value="HATPase_c"/>
    <property type="match status" value="1"/>
</dbReference>
<gene>
    <name evidence="9" type="ORF">NYR97_01435</name>
</gene>
<evidence type="ECO:0000259" key="7">
    <source>
        <dbReference type="PROSITE" id="PS50109"/>
    </source>
</evidence>
<evidence type="ECO:0000313" key="10">
    <source>
        <dbReference type="Proteomes" id="UP001302716"/>
    </source>
</evidence>
<dbReference type="FunFam" id="3.30.565.10:FF:000010">
    <property type="entry name" value="Sensor histidine kinase RcsC"/>
    <property type="match status" value="1"/>
</dbReference>
<name>A0AAU0BDN7_9XANT</name>
<reference evidence="9 10" key="1">
    <citation type="submission" date="2022-08" db="EMBL/GenBank/DDBJ databases">
        <title>Whole genome sequencing-based tracing of a 2022 introduction and outbreak of Xanthomonas hortorum pv. pelargonii.</title>
        <authorList>
            <person name="Iruegas-Bocardo F."/>
            <person name="Weisberg A.K."/>
            <person name="Riutta E.R."/>
            <person name="Kilday K."/>
            <person name="Bonkowski J.C."/>
            <person name="Creswell T."/>
            <person name="Daughtrey M.L."/>
            <person name="Rane K."/>
            <person name="Grunwald N.J."/>
            <person name="Chang J.H."/>
            <person name="Putnam M.L."/>
        </authorList>
    </citation>
    <scope>NUCLEOTIDE SEQUENCE [LARGE SCALE GENOMIC DNA]</scope>
    <source>
        <strain evidence="9 10">22-323</strain>
    </source>
</reference>
<dbReference type="InterPro" id="IPR011123">
    <property type="entry name" value="Y_Y_Y"/>
</dbReference>
<protein>
    <recommendedName>
        <fullName evidence="2">histidine kinase</fullName>
        <ecNumber evidence="2">2.7.13.3</ecNumber>
    </recommendedName>
</protein>
<sequence length="1225" mass="133783">MSGSSGTSGPGLARTALGPHYAATCRETCPVRLFLCFSYWLIAAVALLLCVTVQPALATTRALLTPVPSQVTVADGLPSDTVNELAEDEQGYLWIASDDGLARFDGRNYRIWRMEEGLTSNAIWTICVDGDNRVWMGFENSGAGFLDAKTRAFKRLENAQFPELREITVWALAHTPNGDIWLGTAAHGLYRRRPDGSMQRFVNVPGDPASLPSDSVIGFEVAPDGTLWIGTHGGLARWDGTHFQRVPLPGATQTVNRLYMERGGHTLWVSDVGGDAFRVDADGQASPQPWQNNASKRHVMGVLLHDRSGRYWLDTDSGLGLSSVGTDISSVPVYSLAAHGLVRRNWITAYGDREGGLWFAALEGGLWHLPPHWDTFAVLAHHSGDPQSLTNPSVLATTPSAAGGVWLAGSRHVLEYLDPATGRLQTHLAQIDKARQPDSMLESRRGFVWIGVEGKLVRYDPHTRQVKRWQLREDVEPDPDGAADRPSWMAEDAQGRLWVTVLEHGLQIRNEDGQLLRTIVNGSHGLEALTILDIRLGPNGQIWLSNNAGLRRWDPAADRFIPVDGAPSVPTHLFRLGEGGVVWTGLAGEIRRYLWDGKQLKHLDTVGKDQEFPMVAPNGMVVDARGVAWVSSQRGLIRIDPGSRLVRVYGVHDGLPNQQLLINTLVQAGSGQIVGAAPDGVVVFDPATMRPSTRRPPLIIERVGLRRGERGLDITGQEPLTMQDADRDLHIVARLLSLADSESNSYRFRLSGYDPDWIDVGPSGERQFSRLSPGHYTLEIQGRTAEGIWSASQTLRFQVLPPWWLAPWGLVFLGLLALCVIAAAVLLYRRRLRRLNALQLAVHKQEIAEQASLAKTRFLATLGHEVRTPMTGVLGMSELLLKTSLDNRQRSYTESIRRAGAHLLRLVNDALDLARIESGRLELDLQPFSVRQLVAEVEGLMAPLAQERGLRFSLEVGLLGDITASGDVTRIRQILLNLLSNAIKFTERGVVGLKLTTLGSYQGLRFEVADTGPGINAEQKARLFQRFEQGDGARTASRYGGSGLGLAICQELAMAMGGHIEVISRLGAGTRFVVDLPLRWVASNATLGGEVARAGGAVAPQRILLVEDDPTIAEVIVGLLRSQGHSVVHAPHGLAALTEAADNTFDLALLDLDLPGLDGFALARQLRVFGYDMPLIAVTARSDEAAEPTAEQAGFDSFLRKPLTGDMLADTIAEALRSKRPREEI</sequence>
<feature type="domain" description="Histidine kinase" evidence="7">
    <location>
        <begin position="861"/>
        <end position="1080"/>
    </location>
</feature>
<dbReference type="PROSITE" id="PS50109">
    <property type="entry name" value="HIS_KIN"/>
    <property type="match status" value="1"/>
</dbReference>
<comment type="catalytic activity">
    <reaction evidence="1">
        <text>ATP + protein L-histidine = ADP + protein N-phospho-L-histidine.</text>
        <dbReference type="EC" id="2.7.13.3"/>
    </reaction>
</comment>
<dbReference type="InterPro" id="IPR036097">
    <property type="entry name" value="HisK_dim/P_sf"/>
</dbReference>
<dbReference type="InterPro" id="IPR003661">
    <property type="entry name" value="HisK_dim/P_dom"/>
</dbReference>
<dbReference type="Gene3D" id="3.40.50.2300">
    <property type="match status" value="1"/>
</dbReference>
<dbReference type="SMART" id="SM00448">
    <property type="entry name" value="REC"/>
    <property type="match status" value="1"/>
</dbReference>
<dbReference type="EMBL" id="CP103836">
    <property type="protein sequence ID" value="WOB50118.1"/>
    <property type="molecule type" value="Genomic_DNA"/>
</dbReference>
<feature type="transmembrane region" description="Helical" evidence="6">
    <location>
        <begin position="33"/>
        <end position="57"/>
    </location>
</feature>
<keyword evidence="4" id="KW-0902">Two-component regulatory system</keyword>
<dbReference type="PROSITE" id="PS50110">
    <property type="entry name" value="RESPONSE_REGULATORY"/>
    <property type="match status" value="1"/>
</dbReference>
<dbReference type="CDD" id="cd16922">
    <property type="entry name" value="HATPase_EvgS-ArcB-TorS-like"/>
    <property type="match status" value="1"/>
</dbReference>
<dbReference type="PANTHER" id="PTHR43547:SF2">
    <property type="entry name" value="HYBRID SIGNAL TRANSDUCTION HISTIDINE KINASE C"/>
    <property type="match status" value="1"/>
</dbReference>
<keyword evidence="6" id="KW-1133">Transmembrane helix</keyword>
<keyword evidence="10" id="KW-1185">Reference proteome</keyword>
<dbReference type="SUPFAM" id="SSF52172">
    <property type="entry name" value="CheY-like"/>
    <property type="match status" value="1"/>
</dbReference>
<evidence type="ECO:0000256" key="3">
    <source>
        <dbReference type="ARBA" id="ARBA00022553"/>
    </source>
</evidence>
<dbReference type="Gene3D" id="2.130.10.10">
    <property type="entry name" value="YVTN repeat-like/Quinoprotein amine dehydrogenase"/>
    <property type="match status" value="3"/>
</dbReference>
<dbReference type="Pfam" id="PF00072">
    <property type="entry name" value="Response_reg"/>
    <property type="match status" value="1"/>
</dbReference>
<dbReference type="Pfam" id="PF07494">
    <property type="entry name" value="Reg_prop"/>
    <property type="match status" value="2"/>
</dbReference>
<dbReference type="Pfam" id="PF07495">
    <property type="entry name" value="Y_Y_Y"/>
    <property type="match status" value="1"/>
</dbReference>
<organism evidence="9 10">
    <name type="scientific">Xanthomonas hydrangeae</name>
    <dbReference type="NCBI Taxonomy" id="2775159"/>
    <lineage>
        <taxon>Bacteria</taxon>
        <taxon>Pseudomonadati</taxon>
        <taxon>Pseudomonadota</taxon>
        <taxon>Gammaproteobacteria</taxon>
        <taxon>Lysobacterales</taxon>
        <taxon>Lysobacteraceae</taxon>
        <taxon>Xanthomonas</taxon>
    </lineage>
</organism>
<dbReference type="AlphaFoldDB" id="A0AAU0BDN7"/>
<dbReference type="GO" id="GO:0000155">
    <property type="term" value="F:phosphorelay sensor kinase activity"/>
    <property type="evidence" value="ECO:0007669"/>
    <property type="project" value="InterPro"/>
</dbReference>
<keyword evidence="9" id="KW-0067">ATP-binding</keyword>
<dbReference type="CDD" id="cd17546">
    <property type="entry name" value="REC_hyHK_CKI1_RcsC-like"/>
    <property type="match status" value="1"/>
</dbReference>
<dbReference type="Pfam" id="PF02518">
    <property type="entry name" value="HATPase_c"/>
    <property type="match status" value="1"/>
</dbReference>
<dbReference type="InterPro" id="IPR011006">
    <property type="entry name" value="CheY-like_superfamily"/>
</dbReference>
<dbReference type="Proteomes" id="UP001302716">
    <property type="component" value="Chromosome"/>
</dbReference>
<keyword evidence="9" id="KW-0547">Nucleotide-binding</keyword>
<keyword evidence="3 5" id="KW-0597">Phosphoprotein</keyword>
<dbReference type="InterPro" id="IPR011110">
    <property type="entry name" value="Reg_prop"/>
</dbReference>
<dbReference type="InterPro" id="IPR013783">
    <property type="entry name" value="Ig-like_fold"/>
</dbReference>
<dbReference type="PANTHER" id="PTHR43547">
    <property type="entry name" value="TWO-COMPONENT HISTIDINE KINASE"/>
    <property type="match status" value="1"/>
</dbReference>
<keyword evidence="6" id="KW-0812">Transmembrane</keyword>
<dbReference type="SUPFAM" id="SSF47384">
    <property type="entry name" value="Homodimeric domain of signal transducing histidine kinase"/>
    <property type="match status" value="1"/>
</dbReference>
<dbReference type="InterPro" id="IPR001789">
    <property type="entry name" value="Sig_transdc_resp-reg_receiver"/>
</dbReference>
<evidence type="ECO:0000313" key="9">
    <source>
        <dbReference type="EMBL" id="WOB50118.1"/>
    </source>
</evidence>
<keyword evidence="6" id="KW-0472">Membrane</keyword>
<dbReference type="InterPro" id="IPR003594">
    <property type="entry name" value="HATPase_dom"/>
</dbReference>
<evidence type="ECO:0000256" key="4">
    <source>
        <dbReference type="ARBA" id="ARBA00023012"/>
    </source>
</evidence>
<feature type="transmembrane region" description="Helical" evidence="6">
    <location>
        <begin position="803"/>
        <end position="828"/>
    </location>
</feature>
<dbReference type="InterPro" id="IPR015943">
    <property type="entry name" value="WD40/YVTN_repeat-like_dom_sf"/>
</dbReference>
<proteinExistence type="predicted"/>
<dbReference type="RefSeq" id="WP_316696265.1">
    <property type="nucleotide sequence ID" value="NZ_CP103836.1"/>
</dbReference>
<evidence type="ECO:0000256" key="2">
    <source>
        <dbReference type="ARBA" id="ARBA00012438"/>
    </source>
</evidence>
<dbReference type="SMART" id="SM00388">
    <property type="entry name" value="HisKA"/>
    <property type="match status" value="1"/>
</dbReference>